<feature type="signal peptide" evidence="2">
    <location>
        <begin position="1"/>
        <end position="19"/>
    </location>
</feature>
<name>A0A371CPK0_9APHY</name>
<evidence type="ECO:0000313" key="4">
    <source>
        <dbReference type="Proteomes" id="UP000256964"/>
    </source>
</evidence>
<keyword evidence="4" id="KW-1185">Reference proteome</keyword>
<evidence type="ECO:0000256" key="2">
    <source>
        <dbReference type="SAM" id="SignalP"/>
    </source>
</evidence>
<dbReference type="PANTHER" id="PTHR37487">
    <property type="entry name" value="CHROMOSOME 1, WHOLE GENOME SHOTGUN SEQUENCE"/>
    <property type="match status" value="1"/>
</dbReference>
<sequence length="233" mass="23525">MLFITAASLLAAVFQVVLAQNLQINTISSATECQPVQFTWTGGVAPYYLSLVPGGQPSAQPVRRSKAWLRETTLTSFPQLKQFPTQNGNSMTWTVDFPEGTTFSSSLKDSTGEQAFSDIQTVQSGTDSSCLNSSTSDTMSMSSTTMVNSASSMSSSAASMNTATTPSASGTSRGTSTTSSMSGSSESGTGVRAGSSSATASSTGSSNAASTPASAGAMGLAGILGLFGAAFLG</sequence>
<feature type="compositionally biased region" description="Polar residues" evidence="1">
    <location>
        <begin position="118"/>
        <end position="131"/>
    </location>
</feature>
<dbReference type="Proteomes" id="UP000256964">
    <property type="component" value="Unassembled WGS sequence"/>
</dbReference>
<feature type="compositionally biased region" description="Low complexity" evidence="1">
    <location>
        <begin position="132"/>
        <end position="213"/>
    </location>
</feature>
<feature type="chain" id="PRO_5017018387" evidence="2">
    <location>
        <begin position="20"/>
        <end position="233"/>
    </location>
</feature>
<dbReference type="PANTHER" id="PTHR37487:SF2">
    <property type="entry name" value="EXPRESSED PROTEIN"/>
    <property type="match status" value="1"/>
</dbReference>
<dbReference type="EMBL" id="KZ857492">
    <property type="protein sequence ID" value="RDX42127.1"/>
    <property type="molecule type" value="Genomic_DNA"/>
</dbReference>
<gene>
    <name evidence="3" type="ORF">OH76DRAFT_1475480</name>
</gene>
<evidence type="ECO:0000256" key="1">
    <source>
        <dbReference type="SAM" id="MobiDB-lite"/>
    </source>
</evidence>
<organism evidence="3 4">
    <name type="scientific">Lentinus brumalis</name>
    <dbReference type="NCBI Taxonomy" id="2498619"/>
    <lineage>
        <taxon>Eukaryota</taxon>
        <taxon>Fungi</taxon>
        <taxon>Dikarya</taxon>
        <taxon>Basidiomycota</taxon>
        <taxon>Agaricomycotina</taxon>
        <taxon>Agaricomycetes</taxon>
        <taxon>Polyporales</taxon>
        <taxon>Polyporaceae</taxon>
        <taxon>Lentinus</taxon>
    </lineage>
</organism>
<dbReference type="STRING" id="139420.A0A371CPK0"/>
<reference evidence="3 4" key="1">
    <citation type="journal article" date="2018" name="Biotechnol. Biofuels">
        <title>Integrative visual omics of the white-rot fungus Polyporus brumalis exposes the biotechnological potential of its oxidative enzymes for delignifying raw plant biomass.</title>
        <authorList>
            <person name="Miyauchi S."/>
            <person name="Rancon A."/>
            <person name="Drula E."/>
            <person name="Hage H."/>
            <person name="Chaduli D."/>
            <person name="Favel A."/>
            <person name="Grisel S."/>
            <person name="Henrissat B."/>
            <person name="Herpoel-Gimbert I."/>
            <person name="Ruiz-Duenas F.J."/>
            <person name="Chevret D."/>
            <person name="Hainaut M."/>
            <person name="Lin J."/>
            <person name="Wang M."/>
            <person name="Pangilinan J."/>
            <person name="Lipzen A."/>
            <person name="Lesage-Meessen L."/>
            <person name="Navarro D."/>
            <person name="Riley R."/>
            <person name="Grigoriev I.V."/>
            <person name="Zhou S."/>
            <person name="Raouche S."/>
            <person name="Rosso M.N."/>
        </authorList>
    </citation>
    <scope>NUCLEOTIDE SEQUENCE [LARGE SCALE GENOMIC DNA]</scope>
    <source>
        <strain evidence="3 4">BRFM 1820</strain>
    </source>
</reference>
<feature type="region of interest" description="Disordered" evidence="1">
    <location>
        <begin position="118"/>
        <end position="213"/>
    </location>
</feature>
<dbReference type="OrthoDB" id="3362246at2759"/>
<proteinExistence type="predicted"/>
<evidence type="ECO:0000313" key="3">
    <source>
        <dbReference type="EMBL" id="RDX42127.1"/>
    </source>
</evidence>
<accession>A0A371CPK0</accession>
<dbReference type="AlphaFoldDB" id="A0A371CPK0"/>
<protein>
    <submittedName>
        <fullName evidence="3">Uncharacterized protein</fullName>
    </submittedName>
</protein>
<keyword evidence="2" id="KW-0732">Signal</keyword>